<feature type="transmembrane region" description="Helical" evidence="1">
    <location>
        <begin position="33"/>
        <end position="50"/>
    </location>
</feature>
<proteinExistence type="predicted"/>
<keyword evidence="1" id="KW-1133">Transmembrane helix</keyword>
<evidence type="ECO:0000313" key="3">
    <source>
        <dbReference type="Proteomes" id="UP001595796"/>
    </source>
</evidence>
<sequence>MHTIMVISGGLLLLAVSLFVGRATGHAATAVTIFIPVWLAASLVNLWIGVSRAGYTILEELPILVLVFGVPALAAAAILWWLPRA</sequence>
<feature type="transmembrane region" description="Helical" evidence="1">
    <location>
        <begin position="62"/>
        <end position="82"/>
    </location>
</feature>
<comment type="caution">
    <text evidence="2">The sequence shown here is derived from an EMBL/GenBank/DDBJ whole genome shotgun (WGS) entry which is preliminary data.</text>
</comment>
<keyword evidence="3" id="KW-1185">Reference proteome</keyword>
<evidence type="ECO:0000256" key="1">
    <source>
        <dbReference type="SAM" id="Phobius"/>
    </source>
</evidence>
<name>A0ABV9YZJ0_9HYPH</name>
<keyword evidence="1" id="KW-0472">Membrane</keyword>
<dbReference type="RefSeq" id="WP_114957157.1">
    <property type="nucleotide sequence ID" value="NZ_JBHSJF010000004.1"/>
</dbReference>
<dbReference type="Proteomes" id="UP001595796">
    <property type="component" value="Unassembled WGS sequence"/>
</dbReference>
<evidence type="ECO:0000313" key="2">
    <source>
        <dbReference type="EMBL" id="MFC5067228.1"/>
    </source>
</evidence>
<gene>
    <name evidence="2" type="ORF">ACFPFW_04270</name>
</gene>
<protein>
    <recommendedName>
        <fullName evidence="4">Transmembrane protein</fullName>
    </recommendedName>
</protein>
<accession>A0ABV9YZJ0</accession>
<dbReference type="EMBL" id="JBHSJF010000004">
    <property type="protein sequence ID" value="MFC5067228.1"/>
    <property type="molecule type" value="Genomic_DNA"/>
</dbReference>
<organism evidence="2 3">
    <name type="scientific">Flaviflagellibacter deserti</name>
    <dbReference type="NCBI Taxonomy" id="2267266"/>
    <lineage>
        <taxon>Bacteria</taxon>
        <taxon>Pseudomonadati</taxon>
        <taxon>Pseudomonadota</taxon>
        <taxon>Alphaproteobacteria</taxon>
        <taxon>Hyphomicrobiales</taxon>
        <taxon>Flaviflagellibacter</taxon>
    </lineage>
</organism>
<evidence type="ECO:0008006" key="4">
    <source>
        <dbReference type="Google" id="ProtNLM"/>
    </source>
</evidence>
<reference evidence="3" key="1">
    <citation type="journal article" date="2019" name="Int. J. Syst. Evol. Microbiol.">
        <title>The Global Catalogue of Microorganisms (GCM) 10K type strain sequencing project: providing services to taxonomists for standard genome sequencing and annotation.</title>
        <authorList>
            <consortium name="The Broad Institute Genomics Platform"/>
            <consortium name="The Broad Institute Genome Sequencing Center for Infectious Disease"/>
            <person name="Wu L."/>
            <person name="Ma J."/>
        </authorList>
    </citation>
    <scope>NUCLEOTIDE SEQUENCE [LARGE SCALE GENOMIC DNA]</scope>
    <source>
        <strain evidence="3">CGMCC 1.16444</strain>
    </source>
</reference>
<keyword evidence="1" id="KW-0812">Transmembrane</keyword>